<dbReference type="Pfam" id="PF06769">
    <property type="entry name" value="YoeB_toxin"/>
    <property type="match status" value="1"/>
</dbReference>
<evidence type="ECO:0000256" key="1">
    <source>
        <dbReference type="ARBA" id="ARBA00008172"/>
    </source>
</evidence>
<keyword evidence="5 8" id="KW-0378">Hydrolase</keyword>
<feature type="region of interest" description="Disordered" evidence="7">
    <location>
        <begin position="1"/>
        <end position="23"/>
    </location>
</feature>
<dbReference type="GO" id="GO:0004519">
    <property type="term" value="F:endonuclease activity"/>
    <property type="evidence" value="ECO:0007669"/>
    <property type="project" value="UniProtKB-KW"/>
</dbReference>
<dbReference type="GO" id="GO:0016787">
    <property type="term" value="F:hydrolase activity"/>
    <property type="evidence" value="ECO:0007669"/>
    <property type="project" value="UniProtKB-KW"/>
</dbReference>
<evidence type="ECO:0000256" key="7">
    <source>
        <dbReference type="SAM" id="MobiDB-lite"/>
    </source>
</evidence>
<dbReference type="EMBL" id="SNRY01000962">
    <property type="protein sequence ID" value="KAA6334774.1"/>
    <property type="molecule type" value="Genomic_DNA"/>
</dbReference>
<comment type="caution">
    <text evidence="8">The sequence shown here is derived from an EMBL/GenBank/DDBJ whole genome shotgun (WGS) entry which is preliminary data.</text>
</comment>
<gene>
    <name evidence="8" type="ORF">EZS27_016940</name>
</gene>
<keyword evidence="3" id="KW-0540">Nuclease</keyword>
<evidence type="ECO:0000256" key="3">
    <source>
        <dbReference type="ARBA" id="ARBA00022722"/>
    </source>
</evidence>
<dbReference type="PANTHER" id="PTHR38039">
    <property type="entry name" value="TOXIN YOEB"/>
    <property type="match status" value="1"/>
</dbReference>
<evidence type="ECO:0000256" key="4">
    <source>
        <dbReference type="ARBA" id="ARBA00022759"/>
    </source>
</evidence>
<comment type="similarity">
    <text evidence="1">Belongs to the YoeB family.</text>
</comment>
<organism evidence="8">
    <name type="scientific">termite gut metagenome</name>
    <dbReference type="NCBI Taxonomy" id="433724"/>
    <lineage>
        <taxon>unclassified sequences</taxon>
        <taxon>metagenomes</taxon>
        <taxon>organismal metagenomes</taxon>
    </lineage>
</organism>
<accession>A0A5J4RMH3</accession>
<protein>
    <recommendedName>
        <fullName evidence="6">Putative mRNA interferase YoeB</fullName>
    </recommendedName>
</protein>
<evidence type="ECO:0000256" key="6">
    <source>
        <dbReference type="ARBA" id="ARBA00030388"/>
    </source>
</evidence>
<feature type="compositionally biased region" description="Basic and acidic residues" evidence="7">
    <location>
        <begin position="1"/>
        <end position="19"/>
    </location>
</feature>
<keyword evidence="2" id="KW-1277">Toxin-antitoxin system</keyword>
<dbReference type="GO" id="GO:0006401">
    <property type="term" value="P:RNA catabolic process"/>
    <property type="evidence" value="ECO:0007669"/>
    <property type="project" value="InterPro"/>
</dbReference>
<dbReference type="InterPro" id="IPR035093">
    <property type="entry name" value="RelE/ParE_toxin_dom_sf"/>
</dbReference>
<reference evidence="8" key="1">
    <citation type="submission" date="2019-03" db="EMBL/GenBank/DDBJ databases">
        <title>Single cell metagenomics reveals metabolic interactions within the superorganism composed of flagellate Streblomastix strix and complex community of Bacteroidetes bacteria on its surface.</title>
        <authorList>
            <person name="Treitli S.C."/>
            <person name="Kolisko M."/>
            <person name="Husnik F."/>
            <person name="Keeling P."/>
            <person name="Hampl V."/>
        </authorList>
    </citation>
    <scope>NUCLEOTIDE SEQUENCE</scope>
    <source>
        <strain evidence="8">STM</strain>
    </source>
</reference>
<evidence type="ECO:0000256" key="2">
    <source>
        <dbReference type="ARBA" id="ARBA00022649"/>
    </source>
</evidence>
<dbReference type="InterPro" id="IPR009614">
    <property type="entry name" value="YoeB_toxin"/>
</dbReference>
<dbReference type="NCBIfam" id="TIGR02116">
    <property type="entry name" value="toxin_Txe_YoeB"/>
    <property type="match status" value="1"/>
</dbReference>
<keyword evidence="4" id="KW-0255">Endonuclease</keyword>
<evidence type="ECO:0000256" key="5">
    <source>
        <dbReference type="ARBA" id="ARBA00022801"/>
    </source>
</evidence>
<evidence type="ECO:0000313" key="8">
    <source>
        <dbReference type="EMBL" id="KAA6334774.1"/>
    </source>
</evidence>
<dbReference type="Gene3D" id="3.30.2310.20">
    <property type="entry name" value="RelE-like"/>
    <property type="match status" value="1"/>
</dbReference>
<dbReference type="AlphaFoldDB" id="A0A5J4RMH3"/>
<proteinExistence type="inferred from homology"/>
<dbReference type="PANTHER" id="PTHR38039:SF1">
    <property type="entry name" value="TOXIN YOEB"/>
    <property type="match status" value="1"/>
</dbReference>
<sequence length="91" mass="10765">MSYELHLSDRASKERDEYKQGGSKKKLEKIALLFEELEEHPTVGTGKPEQLKHESGCWSRRIDRKNRIIYRINEDSMEVEISSIKSHYKDK</sequence>
<dbReference type="SUPFAM" id="SSF143011">
    <property type="entry name" value="RelE-like"/>
    <property type="match status" value="1"/>
</dbReference>
<name>A0A5J4RMH3_9ZZZZ</name>